<dbReference type="AlphaFoldDB" id="G2G8L9"/>
<accession>G2G8L9</accession>
<organism evidence="1 2">
    <name type="scientific">Streptomyces zinciresistens K42</name>
    <dbReference type="NCBI Taxonomy" id="700597"/>
    <lineage>
        <taxon>Bacteria</taxon>
        <taxon>Bacillati</taxon>
        <taxon>Actinomycetota</taxon>
        <taxon>Actinomycetes</taxon>
        <taxon>Kitasatosporales</taxon>
        <taxon>Streptomycetaceae</taxon>
        <taxon>Streptomyces</taxon>
    </lineage>
</organism>
<gene>
    <name evidence="1" type="ORF">SZN_09186</name>
</gene>
<protein>
    <submittedName>
        <fullName evidence="1">Uncharacterized protein</fullName>
    </submittedName>
</protein>
<dbReference type="EMBL" id="AGBF01000019">
    <property type="protein sequence ID" value="EGX60084.1"/>
    <property type="molecule type" value="Genomic_DNA"/>
</dbReference>
<name>G2G8L9_9ACTN</name>
<reference evidence="1 2" key="1">
    <citation type="submission" date="2011-08" db="EMBL/GenBank/DDBJ databases">
        <authorList>
            <person name="Lin Y."/>
            <person name="Hao X."/>
            <person name="Johnstone L."/>
            <person name="Miller S.J."/>
            <person name="Wei G."/>
            <person name="Rensing C."/>
        </authorList>
    </citation>
    <scope>NUCLEOTIDE SEQUENCE [LARGE SCALE GENOMIC DNA]</scope>
    <source>
        <strain evidence="1 2">K42</strain>
    </source>
</reference>
<dbReference type="PATRIC" id="fig|700597.3.peg.1791"/>
<sequence length="85" mass="9521">MTTRAKFRCDTETLRRWGPDDQQVTRSYDFSAVYDSETPEDQRFVKATPTGSLTIQVDNPAVRFVPGQAYYLDITPAVVDGAETG</sequence>
<proteinExistence type="predicted"/>
<keyword evidence="2" id="KW-1185">Reference proteome</keyword>
<evidence type="ECO:0000313" key="1">
    <source>
        <dbReference type="EMBL" id="EGX60084.1"/>
    </source>
</evidence>
<dbReference type="Proteomes" id="UP000004217">
    <property type="component" value="Unassembled WGS sequence"/>
</dbReference>
<comment type="caution">
    <text evidence="1">The sequence shown here is derived from an EMBL/GenBank/DDBJ whole genome shotgun (WGS) entry which is preliminary data.</text>
</comment>
<dbReference type="RefSeq" id="WP_007493569.1">
    <property type="nucleotide sequence ID" value="NZ_AGBF01000019.1"/>
</dbReference>
<evidence type="ECO:0000313" key="2">
    <source>
        <dbReference type="Proteomes" id="UP000004217"/>
    </source>
</evidence>